<dbReference type="STRING" id="2656787.A0A370THT7"/>
<proteinExistence type="predicted"/>
<evidence type="ECO:0000259" key="2">
    <source>
        <dbReference type="Pfam" id="PF26640"/>
    </source>
</evidence>
<evidence type="ECO:0000259" key="1">
    <source>
        <dbReference type="Pfam" id="PF06985"/>
    </source>
</evidence>
<name>A0A370THT7_9HELO</name>
<evidence type="ECO:0000313" key="3">
    <source>
        <dbReference type="EMBL" id="RDL34748.1"/>
    </source>
</evidence>
<reference evidence="3 4" key="1">
    <citation type="journal article" date="2018" name="IMA Fungus">
        <title>IMA Genome-F 9: Draft genome sequence of Annulohypoxylon stygium, Aspergillus mulundensis, Berkeleyomyces basicola (syn. Thielaviopsis basicola), Ceratocystis smalleyi, two Cercospora beticola strains, Coleophoma cylindrospora, Fusarium fracticaudum, Phialophora cf. hyalina, and Morchella septimelata.</title>
        <authorList>
            <person name="Wingfield B.D."/>
            <person name="Bills G.F."/>
            <person name="Dong Y."/>
            <person name="Huang W."/>
            <person name="Nel W.J."/>
            <person name="Swalarsk-Parry B.S."/>
            <person name="Vaghefi N."/>
            <person name="Wilken P.M."/>
            <person name="An Z."/>
            <person name="de Beer Z.W."/>
            <person name="De Vos L."/>
            <person name="Chen L."/>
            <person name="Duong T.A."/>
            <person name="Gao Y."/>
            <person name="Hammerbacher A."/>
            <person name="Kikkert J.R."/>
            <person name="Li Y."/>
            <person name="Li H."/>
            <person name="Li K."/>
            <person name="Li Q."/>
            <person name="Liu X."/>
            <person name="Ma X."/>
            <person name="Naidoo K."/>
            <person name="Pethybridge S.J."/>
            <person name="Sun J."/>
            <person name="Steenkamp E.T."/>
            <person name="van der Nest M.A."/>
            <person name="van Wyk S."/>
            <person name="Wingfield M.J."/>
            <person name="Xiong C."/>
            <person name="Yue Q."/>
            <person name="Zhang X."/>
        </authorList>
    </citation>
    <scope>NUCLEOTIDE SEQUENCE [LARGE SCALE GENOMIC DNA]</scope>
    <source>
        <strain evidence="3 4">BP 5553</strain>
    </source>
</reference>
<dbReference type="InterPro" id="IPR058525">
    <property type="entry name" value="DUF8212"/>
</dbReference>
<evidence type="ECO:0000313" key="4">
    <source>
        <dbReference type="Proteomes" id="UP000254866"/>
    </source>
</evidence>
<dbReference type="OrthoDB" id="20872at2759"/>
<sequence>MAPGAGLKLGYKKIKFGCEQSIKDGLDWIWVDTCCIDKSSTAELSEAINSMFSWYKNAWVCYAYLSDVPGDTDLSRNVSSFALSRWFTRGWTLQELIASPDVLFYSASWQFLGSKLSLCELLTEITGIDEEVLKYRNLESTCVAKKMSWAAKRETTRIEDAAYCLLGIFDVNMPLLYGEGSRAFARLQEEIMKVSDDQSLFAWGLPQTPVEVNYTMEMRYPYQFSELQRVTRLQGILAESPADFANSRLVRILPDVRQHNKSTPLAYNRGVNIQLPLLSAGGAISELWNTDGRVFSHHCFYEETLVFAILDCTIESDNVYHLALPLRAWSPHYFGRFSLPFLVNIAKPDGFIDPDSTVGDMRSLQIKSEQSDTEFLGGKFIIHSPIGCQIRGQCASSAMFFGRSPLELVSYGHIPGTHAILVLTPVRVPPFAIALGGYVRSDLGNELDLWVSYIDKEIAPVNGFSDLLNENTSAFKLMRNGASTNFTKHLSGTVSVTVTLGEIAFKFRHWVVQVNMEFQYDSKRKSSWLE</sequence>
<feature type="domain" description="Heterokaryon incompatibility" evidence="1">
    <location>
        <begin position="21"/>
        <end position="69"/>
    </location>
</feature>
<dbReference type="AlphaFoldDB" id="A0A370THT7"/>
<dbReference type="GeneID" id="43600725"/>
<dbReference type="InterPro" id="IPR010730">
    <property type="entry name" value="HET"/>
</dbReference>
<feature type="domain" description="DUF8212" evidence="2">
    <location>
        <begin position="182"/>
        <end position="258"/>
    </location>
</feature>
<comment type="caution">
    <text evidence="3">The sequence shown here is derived from an EMBL/GenBank/DDBJ whole genome shotgun (WGS) entry which is preliminary data.</text>
</comment>
<gene>
    <name evidence="3" type="ORF">BP5553_07876</name>
</gene>
<dbReference type="Pfam" id="PF26640">
    <property type="entry name" value="DUF8212"/>
    <property type="match status" value="1"/>
</dbReference>
<dbReference type="RefSeq" id="XP_031867730.1">
    <property type="nucleotide sequence ID" value="XM_032016499.1"/>
</dbReference>
<dbReference type="EMBL" id="NPIC01000007">
    <property type="protein sequence ID" value="RDL34748.1"/>
    <property type="molecule type" value="Genomic_DNA"/>
</dbReference>
<organism evidence="3 4">
    <name type="scientific">Venustampulla echinocandica</name>
    <dbReference type="NCBI Taxonomy" id="2656787"/>
    <lineage>
        <taxon>Eukaryota</taxon>
        <taxon>Fungi</taxon>
        <taxon>Dikarya</taxon>
        <taxon>Ascomycota</taxon>
        <taxon>Pezizomycotina</taxon>
        <taxon>Leotiomycetes</taxon>
        <taxon>Helotiales</taxon>
        <taxon>Pleuroascaceae</taxon>
        <taxon>Venustampulla</taxon>
    </lineage>
</organism>
<dbReference type="Proteomes" id="UP000254866">
    <property type="component" value="Unassembled WGS sequence"/>
</dbReference>
<dbReference type="PANTHER" id="PTHR10622:SF10">
    <property type="entry name" value="HET DOMAIN-CONTAINING PROTEIN"/>
    <property type="match status" value="1"/>
</dbReference>
<accession>A0A370THT7</accession>
<keyword evidence="4" id="KW-1185">Reference proteome</keyword>
<protein>
    <submittedName>
        <fullName evidence="3">Uncharacterized protein</fullName>
    </submittedName>
</protein>
<dbReference type="Pfam" id="PF06985">
    <property type="entry name" value="HET"/>
    <property type="match status" value="1"/>
</dbReference>
<dbReference type="PANTHER" id="PTHR10622">
    <property type="entry name" value="HET DOMAIN-CONTAINING PROTEIN"/>
    <property type="match status" value="1"/>
</dbReference>